<evidence type="ECO:0000313" key="2">
    <source>
        <dbReference type="EMBL" id="OIK02787.1"/>
    </source>
</evidence>
<dbReference type="GO" id="GO:0016301">
    <property type="term" value="F:kinase activity"/>
    <property type="evidence" value="ECO:0007669"/>
    <property type="project" value="UniProtKB-KW"/>
</dbReference>
<comment type="similarity">
    <text evidence="1">Belongs to the ROK (NagC/XylR) family.</text>
</comment>
<reference evidence="2 3" key="1">
    <citation type="submission" date="2016-10" db="EMBL/GenBank/DDBJ databases">
        <title>Genome sequence of Streptomyces sp. MUSC 1.</title>
        <authorList>
            <person name="Lee L.-H."/>
            <person name="Ser H.-L."/>
            <person name="Law J.W.-F."/>
        </authorList>
    </citation>
    <scope>NUCLEOTIDE SEQUENCE [LARGE SCALE GENOMIC DNA]</scope>
    <source>
        <strain evidence="2 3">MUSC 1</strain>
    </source>
</reference>
<dbReference type="OrthoDB" id="9795247at2"/>
<dbReference type="PANTHER" id="PTHR18964">
    <property type="entry name" value="ROK (REPRESSOR, ORF, KINASE) FAMILY"/>
    <property type="match status" value="1"/>
</dbReference>
<comment type="caution">
    <text evidence="2">The sequence shown here is derived from an EMBL/GenBank/DDBJ whole genome shotgun (WGS) entry which is preliminary data.</text>
</comment>
<sequence>METAHHLGVDIGGTKVALRVEAGAECVDETVFAWRPRHSADRDLAQLAREVGEFCSRLAVSPRAVGVAMPATVGSDERITAWPSRPEWAGTDLGAALRALFPGTAVAWADDGDLGALAEAQAAGRADLLYLGVGTGIGGGLVLRGELCPGLGRGSFEIGHTVLELDGPPCVCGRRGCLQAVASGPATLRHAARLCGSDVTFDALRQAWHDGQPWAVTALRRTCHALAAAAVSVQELFHPELLLIGGGFASGIPGLDTLVSAQLAELVRPGQPRLDVRPAALGGLSSLRGAVALARLVRS</sequence>
<dbReference type="InterPro" id="IPR043129">
    <property type="entry name" value="ATPase_NBD"/>
</dbReference>
<dbReference type="Gene3D" id="3.30.420.40">
    <property type="match status" value="2"/>
</dbReference>
<dbReference type="SUPFAM" id="SSF53067">
    <property type="entry name" value="Actin-like ATPase domain"/>
    <property type="match status" value="1"/>
</dbReference>
<name>A0A1S2QAS5_9ACTN</name>
<dbReference type="Proteomes" id="UP000179642">
    <property type="component" value="Unassembled WGS sequence"/>
</dbReference>
<dbReference type="RefSeq" id="WP_071383102.1">
    <property type="nucleotide sequence ID" value="NZ_MLYO01000040.1"/>
</dbReference>
<dbReference type="AlphaFoldDB" id="A0A1S2QAS5"/>
<keyword evidence="2" id="KW-0808">Transferase</keyword>
<protein>
    <submittedName>
        <fullName evidence="2">Kanamycin kinase</fullName>
    </submittedName>
</protein>
<dbReference type="InterPro" id="IPR000600">
    <property type="entry name" value="ROK"/>
</dbReference>
<gene>
    <name evidence="2" type="ORF">BIV23_24560</name>
</gene>
<dbReference type="PANTHER" id="PTHR18964:SF149">
    <property type="entry name" value="BIFUNCTIONAL UDP-N-ACETYLGLUCOSAMINE 2-EPIMERASE_N-ACETYLMANNOSAMINE KINASE"/>
    <property type="match status" value="1"/>
</dbReference>
<keyword evidence="3" id="KW-1185">Reference proteome</keyword>
<organism evidence="2 3">
    <name type="scientific">Streptomyces monashensis</name>
    <dbReference type="NCBI Taxonomy" id="1678012"/>
    <lineage>
        <taxon>Bacteria</taxon>
        <taxon>Bacillati</taxon>
        <taxon>Actinomycetota</taxon>
        <taxon>Actinomycetes</taxon>
        <taxon>Kitasatosporales</taxon>
        <taxon>Streptomycetaceae</taxon>
        <taxon>Streptomyces</taxon>
    </lineage>
</organism>
<dbReference type="Pfam" id="PF00480">
    <property type="entry name" value="ROK"/>
    <property type="match status" value="1"/>
</dbReference>
<proteinExistence type="inferred from homology"/>
<dbReference type="EMBL" id="MLYO01000040">
    <property type="protein sequence ID" value="OIK02787.1"/>
    <property type="molecule type" value="Genomic_DNA"/>
</dbReference>
<keyword evidence="2" id="KW-0418">Kinase</keyword>
<evidence type="ECO:0000256" key="1">
    <source>
        <dbReference type="ARBA" id="ARBA00006479"/>
    </source>
</evidence>
<accession>A0A1S2QAS5</accession>
<evidence type="ECO:0000313" key="3">
    <source>
        <dbReference type="Proteomes" id="UP000179642"/>
    </source>
</evidence>